<dbReference type="PANTHER" id="PTHR24221">
    <property type="entry name" value="ATP-BINDING CASSETTE SUB-FAMILY B"/>
    <property type="match status" value="1"/>
</dbReference>
<keyword evidence="2" id="KW-0813">Transport</keyword>
<dbReference type="PROSITE" id="PS50893">
    <property type="entry name" value="ABC_TRANSPORTER_2"/>
    <property type="match status" value="1"/>
</dbReference>
<keyword evidence="7 8" id="KW-0472">Membrane</keyword>
<dbReference type="InterPro" id="IPR003439">
    <property type="entry name" value="ABC_transporter-like_ATP-bd"/>
</dbReference>
<name>A0A2K9J2T2_9BACI</name>
<dbReference type="GO" id="GO:0140359">
    <property type="term" value="F:ABC-type transporter activity"/>
    <property type="evidence" value="ECO:0007669"/>
    <property type="project" value="InterPro"/>
</dbReference>
<dbReference type="InterPro" id="IPR011527">
    <property type="entry name" value="ABC1_TM_dom"/>
</dbReference>
<evidence type="ECO:0000259" key="10">
    <source>
        <dbReference type="PROSITE" id="PS50929"/>
    </source>
</evidence>
<keyword evidence="4" id="KW-0547">Nucleotide-binding</keyword>
<dbReference type="SUPFAM" id="SSF52540">
    <property type="entry name" value="P-loop containing nucleoside triphosphate hydrolases"/>
    <property type="match status" value="1"/>
</dbReference>
<sequence>MIGTLKRMMTWCAPFKKRLYVGFLFSFINAIFIIIPVALTGYVMKMILMQMADEYAITLEDVLFVLALTVLSVIGRYVFTYLRSAYQDMIGYEVATQKRLELGNNLKNVPLSFLQKHPTGSLTSAVSTDLQFIEMHGIKMLDTIVNGYVSSILFLLIMGFYNWVIALISVIGLLGSYFFLNRISQKSKQNAEEYQRSRNVMTSATLEFVRGIPFVKSFKLDGLANEKLHHAFEKAKNINIKIETDFVGPNQAHLITLKITSIFIVMSSSLMALEGMLELPTMVMFIILSFTMFRGVEVMNDAMHILKVIDETFDKLEQIELSSKLRDEVKDIEVPNHTIRFSNVSFQYGSEKVLKDLSFTIPENQTTAFVGPSGSGKSTICHLIARFYDIQEGVITIGNVDIQTMSAESLLKNISIVFQKVYLFNDTIYNNISFGKPDATYKEVVEAAKKARCHDFIIKLPNGYNTIVGEAGATLSGGEKQRISIARSIIKDAPIIILDEATASMDPENEHLIQEAILELVHGKTAIMIAHRLKTIQHADQIIVLNKGETVQQGNHDKLLSEEGMYRQLVESRKKVETWTLKGDGNYE</sequence>
<dbReference type="InterPro" id="IPR017871">
    <property type="entry name" value="ABC_transporter-like_CS"/>
</dbReference>
<keyword evidence="5 11" id="KW-0067">ATP-binding</keyword>
<keyword evidence="11" id="KW-0378">Hydrolase</keyword>
<evidence type="ECO:0000256" key="1">
    <source>
        <dbReference type="ARBA" id="ARBA00004651"/>
    </source>
</evidence>
<dbReference type="RefSeq" id="WP_101933016.1">
    <property type="nucleotide sequence ID" value="NZ_CP018622.1"/>
</dbReference>
<feature type="transmembrane region" description="Helical" evidence="8">
    <location>
        <begin position="163"/>
        <end position="180"/>
    </location>
</feature>
<dbReference type="GO" id="GO:0005524">
    <property type="term" value="F:ATP binding"/>
    <property type="evidence" value="ECO:0007669"/>
    <property type="project" value="UniProtKB-KW"/>
</dbReference>
<feature type="transmembrane region" description="Helical" evidence="8">
    <location>
        <begin position="20"/>
        <end position="42"/>
    </location>
</feature>
<dbReference type="GO" id="GO:0016887">
    <property type="term" value="F:ATP hydrolysis activity"/>
    <property type="evidence" value="ECO:0007669"/>
    <property type="project" value="InterPro"/>
</dbReference>
<reference evidence="12" key="1">
    <citation type="submission" date="2016-11" db="EMBL/GenBank/DDBJ databases">
        <title>Complete genome sequence of Virgibacillus pantothenticus 21D, a halophilic bacterium isolated from the deep hypersaline anoxic basin Discovery in the Mediterranean Sea.</title>
        <authorList>
            <person name="Zeaiter Z."/>
            <person name="Booth J.M."/>
            <person name="Prosdocimi E.M."/>
            <person name="Mapelli F."/>
            <person name="Fusi M."/>
            <person name="Daffonchio D."/>
            <person name="Borin S."/>
            <person name="Crotti E."/>
        </authorList>
    </citation>
    <scope>NUCLEOTIDE SEQUENCE [LARGE SCALE GENOMIC DNA]</scope>
    <source>
        <strain evidence="12">21D</strain>
    </source>
</reference>
<evidence type="ECO:0000313" key="12">
    <source>
        <dbReference type="Proteomes" id="UP000234237"/>
    </source>
</evidence>
<dbReference type="Pfam" id="PF00664">
    <property type="entry name" value="ABC_membrane"/>
    <property type="match status" value="1"/>
</dbReference>
<evidence type="ECO:0000256" key="3">
    <source>
        <dbReference type="ARBA" id="ARBA00022692"/>
    </source>
</evidence>
<dbReference type="EC" id="3.6.3.-" evidence="11"/>
<dbReference type="InterPro" id="IPR027417">
    <property type="entry name" value="P-loop_NTPase"/>
</dbReference>
<dbReference type="InterPro" id="IPR036640">
    <property type="entry name" value="ABC1_TM_sf"/>
</dbReference>
<dbReference type="KEGG" id="vpn:A21D_01232"/>
<protein>
    <submittedName>
        <fullName evidence="11">Lipid A export ATP-binding/permease protein MsbA</fullName>
        <ecNumber evidence="11">3.6.3.-</ecNumber>
    </submittedName>
</protein>
<evidence type="ECO:0000256" key="7">
    <source>
        <dbReference type="ARBA" id="ARBA00023136"/>
    </source>
</evidence>
<keyword evidence="6 8" id="KW-1133">Transmembrane helix</keyword>
<dbReference type="Gene3D" id="3.40.50.300">
    <property type="entry name" value="P-loop containing nucleotide triphosphate hydrolases"/>
    <property type="match status" value="1"/>
</dbReference>
<evidence type="ECO:0000256" key="8">
    <source>
        <dbReference type="SAM" id="Phobius"/>
    </source>
</evidence>
<organism evidence="11 12">
    <name type="scientific">Virgibacillus dokdonensis</name>
    <dbReference type="NCBI Taxonomy" id="302167"/>
    <lineage>
        <taxon>Bacteria</taxon>
        <taxon>Bacillati</taxon>
        <taxon>Bacillota</taxon>
        <taxon>Bacilli</taxon>
        <taxon>Bacillales</taxon>
        <taxon>Bacillaceae</taxon>
        <taxon>Virgibacillus</taxon>
    </lineage>
</organism>
<evidence type="ECO:0000256" key="2">
    <source>
        <dbReference type="ARBA" id="ARBA00022448"/>
    </source>
</evidence>
<dbReference type="PROSITE" id="PS50929">
    <property type="entry name" value="ABC_TM1F"/>
    <property type="match status" value="1"/>
</dbReference>
<dbReference type="GO" id="GO:0034040">
    <property type="term" value="F:ATPase-coupled lipid transmembrane transporter activity"/>
    <property type="evidence" value="ECO:0007669"/>
    <property type="project" value="TreeGrafter"/>
</dbReference>
<dbReference type="SMART" id="SM00382">
    <property type="entry name" value="AAA"/>
    <property type="match status" value="1"/>
</dbReference>
<dbReference type="Proteomes" id="UP000234237">
    <property type="component" value="Chromosome"/>
</dbReference>
<accession>A0A2K9J2T2</accession>
<comment type="subcellular location">
    <subcellularLocation>
        <location evidence="1">Cell membrane</location>
        <topology evidence="1">Multi-pass membrane protein</topology>
    </subcellularLocation>
</comment>
<dbReference type="AlphaFoldDB" id="A0A2K9J2T2"/>
<dbReference type="Gene3D" id="1.20.1560.10">
    <property type="entry name" value="ABC transporter type 1, transmembrane domain"/>
    <property type="match status" value="1"/>
</dbReference>
<evidence type="ECO:0000256" key="6">
    <source>
        <dbReference type="ARBA" id="ARBA00022989"/>
    </source>
</evidence>
<evidence type="ECO:0000313" key="11">
    <source>
        <dbReference type="EMBL" id="AUJ24331.1"/>
    </source>
</evidence>
<proteinExistence type="predicted"/>
<dbReference type="GO" id="GO:0005886">
    <property type="term" value="C:plasma membrane"/>
    <property type="evidence" value="ECO:0007669"/>
    <property type="project" value="UniProtKB-SubCell"/>
</dbReference>
<evidence type="ECO:0000256" key="4">
    <source>
        <dbReference type="ARBA" id="ARBA00022741"/>
    </source>
</evidence>
<dbReference type="Pfam" id="PF00005">
    <property type="entry name" value="ABC_tran"/>
    <property type="match status" value="1"/>
</dbReference>
<evidence type="ECO:0000256" key="5">
    <source>
        <dbReference type="ARBA" id="ARBA00022840"/>
    </source>
</evidence>
<dbReference type="InterPro" id="IPR003593">
    <property type="entry name" value="AAA+_ATPase"/>
</dbReference>
<dbReference type="InterPro" id="IPR039421">
    <property type="entry name" value="Type_1_exporter"/>
</dbReference>
<dbReference type="PROSITE" id="PS00211">
    <property type="entry name" value="ABC_TRANSPORTER_1"/>
    <property type="match status" value="1"/>
</dbReference>
<dbReference type="EMBL" id="CP018622">
    <property type="protein sequence ID" value="AUJ24331.1"/>
    <property type="molecule type" value="Genomic_DNA"/>
</dbReference>
<evidence type="ECO:0000259" key="9">
    <source>
        <dbReference type="PROSITE" id="PS50893"/>
    </source>
</evidence>
<dbReference type="PANTHER" id="PTHR24221:SF397">
    <property type="entry name" value="ABC TRANSPORTER, ATP-BINDING TRANSMEMBRANE PROTEIN"/>
    <property type="match status" value="1"/>
</dbReference>
<keyword evidence="3 8" id="KW-0812">Transmembrane</keyword>
<dbReference type="SUPFAM" id="SSF90123">
    <property type="entry name" value="ABC transporter transmembrane region"/>
    <property type="match status" value="1"/>
</dbReference>
<gene>
    <name evidence="11" type="primary">msbA</name>
    <name evidence="11" type="ORF">A21D_01232</name>
</gene>
<feature type="domain" description="ABC transmembrane type-1" evidence="10">
    <location>
        <begin position="21"/>
        <end position="306"/>
    </location>
</feature>
<feature type="domain" description="ABC transporter" evidence="9">
    <location>
        <begin position="339"/>
        <end position="572"/>
    </location>
</feature>
<dbReference type="FunFam" id="3.40.50.300:FF:000287">
    <property type="entry name" value="Multidrug ABC transporter ATP-binding protein"/>
    <property type="match status" value="1"/>
</dbReference>
<feature type="transmembrane region" description="Helical" evidence="8">
    <location>
        <begin position="62"/>
        <end position="79"/>
    </location>
</feature>